<evidence type="ECO:0000259" key="3">
    <source>
        <dbReference type="PROSITE" id="PS50914"/>
    </source>
</evidence>
<dbReference type="RefSeq" id="WP_002777200.1">
    <property type="nucleotide sequence ID" value="NZ_BBPA01000041.1"/>
</dbReference>
<dbReference type="Proteomes" id="UP000030321">
    <property type="component" value="Unassembled WGS sequence"/>
</dbReference>
<dbReference type="Gene3D" id="3.30.1340.30">
    <property type="match status" value="1"/>
</dbReference>
<dbReference type="PROSITE" id="PS51257">
    <property type="entry name" value="PROKAR_LIPOPROTEIN"/>
    <property type="match status" value="1"/>
</dbReference>
<gene>
    <name evidence="4" type="ORF">N44_02457</name>
</gene>
<dbReference type="AlphaFoldDB" id="A0A0A1VUT8"/>
<dbReference type="EMBL" id="BBPA01000041">
    <property type="protein sequence ID" value="GAL93602.1"/>
    <property type="molecule type" value="Genomic_DNA"/>
</dbReference>
<comment type="caution">
    <text evidence="4">The sequence shown here is derived from an EMBL/GenBank/DDBJ whole genome shotgun (WGS) entry which is preliminary data.</text>
</comment>
<accession>A0A0A1VUT8</accession>
<feature type="chain" id="PRO_5001993194" description="BON domain-containing protein" evidence="2">
    <location>
        <begin position="25"/>
        <end position="151"/>
    </location>
</feature>
<proteinExistence type="predicted"/>
<sequence length="151" mass="15975">MKKITTLILSSLLLIGTVACGNNAKTSTNAPSSTEETGQVPDTKTVQKNQSDASSQVRRNQLNSDIRAREQRNNLTGGDADRANSDLSSEVRSKLEANIPKGQLTVSAKDGAVVVSGTVETQEQLDKIDPLAKQIKGVNSVKVTAKVALSN</sequence>
<keyword evidence="2" id="KW-0732">Signal</keyword>
<protein>
    <recommendedName>
        <fullName evidence="3">BON domain-containing protein</fullName>
    </recommendedName>
</protein>
<evidence type="ECO:0000313" key="5">
    <source>
        <dbReference type="Proteomes" id="UP000030321"/>
    </source>
</evidence>
<feature type="compositionally biased region" description="Polar residues" evidence="1">
    <location>
        <begin position="23"/>
        <end position="64"/>
    </location>
</feature>
<name>A0A0A1VUT8_MICAE</name>
<feature type="domain" description="BON" evidence="3">
    <location>
        <begin position="79"/>
        <end position="151"/>
    </location>
</feature>
<dbReference type="InterPro" id="IPR007055">
    <property type="entry name" value="BON_dom"/>
</dbReference>
<feature type="region of interest" description="Disordered" evidence="1">
    <location>
        <begin position="23"/>
        <end position="89"/>
    </location>
</feature>
<feature type="signal peptide" evidence="2">
    <location>
        <begin position="1"/>
        <end position="24"/>
    </location>
</feature>
<reference evidence="5" key="1">
    <citation type="journal article" date="2015" name="Genome">
        <title>Whole Genome Sequence of the Non-Microcystin-Producing Microcystis aeruginosa Strain NIES-44.</title>
        <authorList>
            <person name="Okano K."/>
            <person name="Miyata N."/>
            <person name="Ozaki Y."/>
        </authorList>
    </citation>
    <scope>NUCLEOTIDE SEQUENCE [LARGE SCALE GENOMIC DNA]</scope>
    <source>
        <strain evidence="5">NIES-44</strain>
    </source>
</reference>
<feature type="compositionally biased region" description="Basic and acidic residues" evidence="1">
    <location>
        <begin position="79"/>
        <end position="89"/>
    </location>
</feature>
<organism evidence="4 5">
    <name type="scientific">Microcystis aeruginosa NIES-44</name>
    <dbReference type="NCBI Taxonomy" id="449439"/>
    <lineage>
        <taxon>Bacteria</taxon>
        <taxon>Bacillati</taxon>
        <taxon>Cyanobacteriota</taxon>
        <taxon>Cyanophyceae</taxon>
        <taxon>Oscillatoriophycideae</taxon>
        <taxon>Chroococcales</taxon>
        <taxon>Microcystaceae</taxon>
        <taxon>Microcystis</taxon>
    </lineage>
</organism>
<evidence type="ECO:0000256" key="2">
    <source>
        <dbReference type="SAM" id="SignalP"/>
    </source>
</evidence>
<dbReference type="PROSITE" id="PS50914">
    <property type="entry name" value="BON"/>
    <property type="match status" value="1"/>
</dbReference>
<evidence type="ECO:0000256" key="1">
    <source>
        <dbReference type="SAM" id="MobiDB-lite"/>
    </source>
</evidence>
<dbReference type="Pfam" id="PF04972">
    <property type="entry name" value="BON"/>
    <property type="match status" value="1"/>
</dbReference>
<evidence type="ECO:0000313" key="4">
    <source>
        <dbReference type="EMBL" id="GAL93602.1"/>
    </source>
</evidence>